<feature type="domain" description="Fucosyltransferase N-terminal" evidence="5">
    <location>
        <begin position="83"/>
        <end position="198"/>
    </location>
</feature>
<dbReference type="AlphaFoldDB" id="A0A8S3Y4I9"/>
<comment type="caution">
    <text evidence="6">The sequence shown here is derived from an EMBL/GenBank/DDBJ whole genome shotgun (WGS) entry which is preliminary data.</text>
</comment>
<dbReference type="PANTHER" id="PTHR48438:SF1">
    <property type="entry name" value="ALPHA-(1,3)-FUCOSYLTRANSFERASE C-RELATED"/>
    <property type="match status" value="1"/>
</dbReference>
<dbReference type="FunFam" id="3.40.50.11660:FF:000004">
    <property type="entry name" value="Glycoprotein 3-alpha-L-fucosyltransferase A"/>
    <property type="match status" value="1"/>
</dbReference>
<comment type="similarity">
    <text evidence="3">Belongs to the glycosyltransferase 10 family.</text>
</comment>
<evidence type="ECO:0000313" key="7">
    <source>
        <dbReference type="Proteomes" id="UP000691718"/>
    </source>
</evidence>
<dbReference type="OrthoDB" id="6887325at2759"/>
<dbReference type="InterPro" id="IPR031481">
    <property type="entry name" value="Glyco_tran_10_N"/>
</dbReference>
<evidence type="ECO:0000256" key="3">
    <source>
        <dbReference type="RuleBase" id="RU003832"/>
    </source>
</evidence>
<sequence length="1018" mass="119989">MPLFFQLQYCFTSVLIRTTTVKFFLLVIFISFLISILFIQFTSKENYFPVDDNIIQEALENFARDSRYVEVYRKKEWLSKDIKYILLWTRKDYEPFRQLGEGQRAFIKNNCSMINCYVTDNRYFFDGDMTNFDAIAFNGRNIKHITKYELPMYRSPHQKYIYFNMESSDNYPVCNAMFDDFFNWTATYKLNSDIPFTYIKIKNLNGEVVGPKEDMKWKENLSVEEDVMFKGNKSKAAAWFVSNCSSRSGRKALVRNLQKYLQRHGLAVDVYGDCGPLKCPRYAKNSCDDMLERDYFFYMSLENSFAEDYVTEKLLTALKHDAVPIVYGGANYTRFLPPDTYLDALKMSPRDLADTISGLMQSPILYNSYFRWKKHYTYHDPSSSENVCALCAALNNDTFLISILFIQFTSKENNFPVDDNIIQEALENIARDSRYVEVYKKKKWLSKDLKYILLWTQKDYEPFRQLGEGQRAFLKNNCSMINCYVTDNRFFFDDDITNFDAIAFNGCNIKRMTKYELPKHRSPHQKYIYFNMESSDNYPVCNAMFDDFFNWTATYKLNSDIQFTYIKIKNLNGEVVGPKEDMKWKENLSVEEDVMYKGNKSKAAAWFVSNCSSRSRRKELVRNLQKYLQRHGLAVDVYGDCGPLKCPRYAKNICDDMLERDYFFYMSLENSFAEDYVTEKLLTALKHSTVPIVYGGANYTRFLPPDTYLDALKMSPRDLADTMARLMQSPNLYSSYFRWKKHYTYHDPSPSDNVCALCAALNNDTFLISILFIQFTSKENNFPVDDNIIQEALENVARDSRYVEVYRKKKWLSKDLKYILLWTRKDYEPFLQLEEGQRAFLKNNCSMINCYVTDDRFFFDGDTTHFDAIAFNGRNIKRMTKYELPKYRSLHQKYIYFNMESSDNYPVCNAMFDDFFNWTATYKLNSDIPFTYIKIKNRNGEVVGPKEDMEWKENLSFEEDVMFKGNKSKAAAWFVSNCSSRSGRKELVRNLQKYLQRRGLAVDVYGDCGPLKCPRYAK</sequence>
<protein>
    <recommendedName>
        <fullName evidence="3">Fucosyltransferase</fullName>
        <ecNumber evidence="3">2.4.1.-</ecNumber>
    </recommendedName>
</protein>
<dbReference type="InterPro" id="IPR001503">
    <property type="entry name" value="Glyco_trans_10"/>
</dbReference>
<dbReference type="Pfam" id="PF00852">
    <property type="entry name" value="Glyco_transf_10"/>
    <property type="match status" value="3"/>
</dbReference>
<proteinExistence type="inferred from homology"/>
<keyword evidence="3" id="KW-0328">Glycosyltransferase</keyword>
<gene>
    <name evidence="6" type="ORF">PAPOLLO_LOCUS25892</name>
</gene>
<keyword evidence="3" id="KW-0808">Transferase</keyword>
<feature type="domain" description="Fucosyltransferase N-terminal" evidence="5">
    <location>
        <begin position="449"/>
        <end position="565"/>
    </location>
</feature>
<organism evidence="6 7">
    <name type="scientific">Parnassius apollo</name>
    <name type="common">Apollo butterfly</name>
    <name type="synonym">Papilio apollo</name>
    <dbReference type="NCBI Taxonomy" id="110799"/>
    <lineage>
        <taxon>Eukaryota</taxon>
        <taxon>Metazoa</taxon>
        <taxon>Ecdysozoa</taxon>
        <taxon>Arthropoda</taxon>
        <taxon>Hexapoda</taxon>
        <taxon>Insecta</taxon>
        <taxon>Pterygota</taxon>
        <taxon>Neoptera</taxon>
        <taxon>Endopterygota</taxon>
        <taxon>Lepidoptera</taxon>
        <taxon>Glossata</taxon>
        <taxon>Ditrysia</taxon>
        <taxon>Papilionoidea</taxon>
        <taxon>Papilionidae</taxon>
        <taxon>Parnassiinae</taxon>
        <taxon>Parnassini</taxon>
        <taxon>Parnassius</taxon>
        <taxon>Parnassius</taxon>
    </lineage>
</organism>
<feature type="non-terminal residue" evidence="6">
    <location>
        <position position="1018"/>
    </location>
</feature>
<comment type="subcellular location">
    <subcellularLocation>
        <location evidence="1 3">Golgi apparatus</location>
        <location evidence="1 3">Golgi stack membrane</location>
        <topology evidence="1 3">Single-pass type II membrane protein</topology>
    </subcellularLocation>
</comment>
<keyword evidence="3" id="KW-0812">Transmembrane</keyword>
<evidence type="ECO:0000256" key="2">
    <source>
        <dbReference type="ARBA" id="ARBA00023034"/>
    </source>
</evidence>
<evidence type="ECO:0000313" key="6">
    <source>
        <dbReference type="EMBL" id="CAG5054217.1"/>
    </source>
</evidence>
<evidence type="ECO:0000256" key="1">
    <source>
        <dbReference type="ARBA" id="ARBA00004447"/>
    </source>
</evidence>
<feature type="domain" description="Fucosyltransferase C-terminal" evidence="4">
    <location>
        <begin position="966"/>
        <end position="1011"/>
    </location>
</feature>
<reference evidence="6" key="1">
    <citation type="submission" date="2021-04" db="EMBL/GenBank/DDBJ databases">
        <authorList>
            <person name="Tunstrom K."/>
        </authorList>
    </citation>
    <scope>NUCLEOTIDE SEQUENCE</scope>
</reference>
<feature type="transmembrane region" description="Helical" evidence="3">
    <location>
        <begin position="21"/>
        <end position="41"/>
    </location>
</feature>
<accession>A0A8S3Y4I9</accession>
<keyword evidence="3" id="KW-1133">Transmembrane helix</keyword>
<feature type="domain" description="Fucosyltransferase C-terminal" evidence="4">
    <location>
        <begin position="599"/>
        <end position="765"/>
    </location>
</feature>
<dbReference type="GO" id="GO:0008417">
    <property type="term" value="F:fucosyltransferase activity"/>
    <property type="evidence" value="ECO:0007669"/>
    <property type="project" value="InterPro"/>
</dbReference>
<dbReference type="Pfam" id="PF17039">
    <property type="entry name" value="Glyco_tran_10_N"/>
    <property type="match status" value="3"/>
</dbReference>
<keyword evidence="2 3" id="KW-0333">Golgi apparatus</keyword>
<keyword evidence="7" id="KW-1185">Reference proteome</keyword>
<dbReference type="Proteomes" id="UP000691718">
    <property type="component" value="Unassembled WGS sequence"/>
</dbReference>
<keyword evidence="3" id="KW-0472">Membrane</keyword>
<dbReference type="PANTHER" id="PTHR48438">
    <property type="entry name" value="ALPHA-(1,3)-FUCOSYLTRANSFERASE C-RELATED"/>
    <property type="match status" value="1"/>
</dbReference>
<feature type="domain" description="Fucosyltransferase N-terminal" evidence="5">
    <location>
        <begin position="816"/>
        <end position="932"/>
    </location>
</feature>
<dbReference type="EMBL" id="CAJQZP010001558">
    <property type="protein sequence ID" value="CAG5054217.1"/>
    <property type="molecule type" value="Genomic_DNA"/>
</dbReference>
<evidence type="ECO:0000259" key="5">
    <source>
        <dbReference type="Pfam" id="PF17039"/>
    </source>
</evidence>
<evidence type="ECO:0000259" key="4">
    <source>
        <dbReference type="Pfam" id="PF00852"/>
    </source>
</evidence>
<dbReference type="GO" id="GO:0032580">
    <property type="term" value="C:Golgi cisterna membrane"/>
    <property type="evidence" value="ECO:0007669"/>
    <property type="project" value="UniProtKB-SubCell"/>
</dbReference>
<feature type="domain" description="Fucosyltransferase C-terminal" evidence="4">
    <location>
        <begin position="232"/>
        <end position="398"/>
    </location>
</feature>
<name>A0A8S3Y4I9_PARAO</name>
<dbReference type="InterPro" id="IPR055270">
    <property type="entry name" value="Glyco_tran_10_C"/>
</dbReference>
<dbReference type="EC" id="2.4.1.-" evidence="3"/>